<organism evidence="2 4">
    <name type="scientific">Microbotryum silenes-dioicae</name>
    <dbReference type="NCBI Taxonomy" id="796604"/>
    <lineage>
        <taxon>Eukaryota</taxon>
        <taxon>Fungi</taxon>
        <taxon>Dikarya</taxon>
        <taxon>Basidiomycota</taxon>
        <taxon>Pucciniomycotina</taxon>
        <taxon>Microbotryomycetes</taxon>
        <taxon>Microbotryales</taxon>
        <taxon>Microbotryaceae</taxon>
        <taxon>Microbotryum</taxon>
    </lineage>
</organism>
<evidence type="ECO:0000313" key="2">
    <source>
        <dbReference type="EMBL" id="SGY12999.1"/>
    </source>
</evidence>
<dbReference type="Proteomes" id="UP000249464">
    <property type="component" value="Unassembled WGS sequence"/>
</dbReference>
<name>A0A2X0LPU3_9BASI</name>
<feature type="compositionally biased region" description="Polar residues" evidence="1">
    <location>
        <begin position="16"/>
        <end position="26"/>
    </location>
</feature>
<proteinExistence type="predicted"/>
<accession>A0A2X0LPU3</accession>
<dbReference type="EMBL" id="FQNC01000129">
    <property type="protein sequence ID" value="SGZ34950.1"/>
    <property type="molecule type" value="Genomic_DNA"/>
</dbReference>
<feature type="compositionally biased region" description="Polar residues" evidence="1">
    <location>
        <begin position="233"/>
        <end position="250"/>
    </location>
</feature>
<feature type="compositionally biased region" description="Low complexity" evidence="1">
    <location>
        <begin position="184"/>
        <end position="193"/>
    </location>
</feature>
<feature type="region of interest" description="Disordered" evidence="1">
    <location>
        <begin position="184"/>
        <end position="258"/>
    </location>
</feature>
<feature type="compositionally biased region" description="Acidic residues" evidence="1">
    <location>
        <begin position="620"/>
        <end position="629"/>
    </location>
</feature>
<evidence type="ECO:0000256" key="1">
    <source>
        <dbReference type="SAM" id="MobiDB-lite"/>
    </source>
</evidence>
<dbReference type="AlphaFoldDB" id="A0A2X0LPU3"/>
<feature type="region of interest" description="Disordered" evidence="1">
    <location>
        <begin position="512"/>
        <end position="661"/>
    </location>
</feature>
<evidence type="ECO:0000313" key="3">
    <source>
        <dbReference type="EMBL" id="SGZ34950.1"/>
    </source>
</evidence>
<reference evidence="2 4" key="1">
    <citation type="submission" date="2016-11" db="EMBL/GenBank/DDBJ databases">
        <authorList>
            <person name="Jaros S."/>
            <person name="Januszkiewicz K."/>
            <person name="Wedrychowicz H."/>
        </authorList>
    </citation>
    <scope>NUCLEOTIDE SEQUENCE [LARGE SCALE GENOMIC DNA]</scope>
</reference>
<protein>
    <submittedName>
        <fullName evidence="2">BQ5605_C011g06676 protein</fullName>
    </submittedName>
    <submittedName>
        <fullName evidence="3">BQ5605_C074g12909 protein</fullName>
    </submittedName>
</protein>
<feature type="compositionally biased region" description="Basic and acidic residues" evidence="1">
    <location>
        <begin position="547"/>
        <end position="562"/>
    </location>
</feature>
<evidence type="ECO:0000313" key="4">
    <source>
        <dbReference type="Proteomes" id="UP000249464"/>
    </source>
</evidence>
<feature type="region of interest" description="Disordered" evidence="1">
    <location>
        <begin position="1"/>
        <end position="36"/>
    </location>
</feature>
<feature type="compositionally biased region" description="Basic and acidic residues" evidence="1">
    <location>
        <begin position="605"/>
        <end position="619"/>
    </location>
</feature>
<gene>
    <name evidence="2" type="primary">BQ5605_C011g06676</name>
    <name evidence="3" type="synonym">BQ5605_C074g12909</name>
    <name evidence="2" type="ORF">BQ5605_C011G06676</name>
    <name evidence="3" type="ORF">BQ5605_C074G12909</name>
</gene>
<sequence>MSNANNPHPEALPSSAEATISPSNRPHPNLIFRGSGAEFFNPPPALAAHAPLPHPIHQFFMQTPAPYPTPNFYPPAHASLGYSHPGPNYIPHLPPPHQPYAPPQPYHPMMHHQYDLSPLQSFTSHRHPPLPSANIMNQPPFVPHPIAQYPVPNPHIPSQLDLVGPDSQLANHHATALALATVPPSASSTASPLLPRPAVPTQSQHAAAPVTTEYASTSPSSQAFPRPLPIPVLQSSEHSSQAAPHLQSANRGPRVAASSRLSNRINPIAPVDTMRRLHDDFTAQCRGRPSQEQANLLLTDARFKGLLFHRRVSQLSDPQAKPSGRSGCDVTPLFLANSDEDNDGNRASPVLFPRSGFDTIVNMECASKAPVRIPKHWTTDREAMTAVAVIIESLPALAFHLDRAAFNLERDCTHLQDYFIVARTSSERIEGKSCFVSRDNANLKPLSLFPHKSSAEASELATILSHRPITFGEPNSKRRVLALYPTAQQHTFGIGFPFSALNMMPGDCYAPDGGNGDNGDNGNNGDNDDDNPMCTSLLHPPSTNTSNDRDREPTALSSDRDLAQASTDFDLEADMDDLLPPFGSTGRGEIQEDHTQSRTRRRARSHDSPSIRSSHSREMEDTDSSEDDQYSYPRRQRPRHRSPSLVRSTSPSGDRQAGGRVIAASESVTTITHLGNASSLPAMPPLRDDGYSDRDWVALSDCLRANVKRTRRESELHISTLSHCFHYTSPTQELNSQHLFNEFRKWLSKISTVDIVSKQSRFTVAWDLPGIQIDEDLSMTCGFAPLLHLINGTLTAIFTSSDNALNPSLVGSTARKDGKEGSTLLYVFNDDLPAEIWNQECVGERMQEVLRLLALALVHLETWPDHIHPHMILFLLDAAAQSAKSSEDSFKIDDLVEWVCPNLLARVCRILRTSPTLVKDMDKYTRIQVLGLYGRAKFTNMGESEVSEKDWTLLEEPRANRSLLGDLYRNRVLGKTAKTLAQRTDIYFRLSRCTRTVTDILLGLHSMAESQDLTHYAMLCNMRAWPPSADRSFKFTKETYQVEWCGASQADIAGPSSRPYNALPARIRGMGEAALLKALESMSSEEAVGFCKIAHPTHGFPVADQNDNVKVSVHLSCTGRSVAAMCLPPARKCDWGTSYFRRAWDKCI</sequence>
<feature type="compositionally biased region" description="Polar residues" evidence="1">
    <location>
        <begin position="213"/>
        <end position="223"/>
    </location>
</feature>
<keyword evidence="4" id="KW-1185">Reference proteome</keyword>
<dbReference type="EMBL" id="FQNC01000011">
    <property type="protein sequence ID" value="SGY12999.1"/>
    <property type="molecule type" value="Genomic_DNA"/>
</dbReference>